<dbReference type="RefSeq" id="XP_022243219.1">
    <property type="nucleotide sequence ID" value="XM_022387511.1"/>
</dbReference>
<name>A0ABM1SHW4_LIMPO</name>
<dbReference type="Gene3D" id="2.30.30.40">
    <property type="entry name" value="SH3 Domains"/>
    <property type="match status" value="1"/>
</dbReference>
<dbReference type="Pfam" id="PF00595">
    <property type="entry name" value="PDZ"/>
    <property type="match status" value="1"/>
</dbReference>
<accession>A0ABM1SHW4</accession>
<keyword evidence="2 3" id="KW-0728">SH3 domain</keyword>
<dbReference type="CDD" id="cd10832">
    <property type="entry name" value="PDZ_MPP6-MPP2-like"/>
    <property type="match status" value="1"/>
</dbReference>
<dbReference type="SMART" id="SM00072">
    <property type="entry name" value="GuKc"/>
    <property type="match status" value="1"/>
</dbReference>
<dbReference type="SMART" id="SM00569">
    <property type="entry name" value="L27"/>
    <property type="match status" value="2"/>
</dbReference>
<evidence type="ECO:0000256" key="2">
    <source>
        <dbReference type="ARBA" id="ARBA00022443"/>
    </source>
</evidence>
<dbReference type="CDD" id="cd11862">
    <property type="entry name" value="SH3_MPP"/>
    <property type="match status" value="1"/>
</dbReference>
<dbReference type="InterPro" id="IPR001452">
    <property type="entry name" value="SH3_domain"/>
</dbReference>
<gene>
    <name evidence="9" type="primary">LOC106460736</name>
</gene>
<dbReference type="SUPFAM" id="SSF50156">
    <property type="entry name" value="PDZ domain-like"/>
    <property type="match status" value="1"/>
</dbReference>
<dbReference type="Gene3D" id="1.10.287.650">
    <property type="entry name" value="L27 domain"/>
    <property type="match status" value="1"/>
</dbReference>
<dbReference type="SMART" id="SM00326">
    <property type="entry name" value="SH3"/>
    <property type="match status" value="1"/>
</dbReference>
<dbReference type="Pfam" id="PF02828">
    <property type="entry name" value="L27"/>
    <property type="match status" value="1"/>
</dbReference>
<dbReference type="Gene3D" id="2.30.42.10">
    <property type="match status" value="1"/>
</dbReference>
<evidence type="ECO:0000313" key="9">
    <source>
        <dbReference type="RefSeq" id="XP_022243219.1"/>
    </source>
</evidence>
<dbReference type="InterPro" id="IPR027417">
    <property type="entry name" value="P-loop_NTPase"/>
</dbReference>
<evidence type="ECO:0000256" key="3">
    <source>
        <dbReference type="PROSITE-ProRule" id="PRU00192"/>
    </source>
</evidence>
<protein>
    <submittedName>
        <fullName evidence="9">MAGUK p55 subfamily member 6-like isoform X1</fullName>
    </submittedName>
</protein>
<dbReference type="Gene3D" id="3.40.50.300">
    <property type="entry name" value="P-loop containing nucleotide triphosphate hydrolases"/>
    <property type="match status" value="1"/>
</dbReference>
<dbReference type="InterPro" id="IPR036892">
    <property type="entry name" value="L27_dom_sf"/>
</dbReference>
<dbReference type="GeneID" id="106460736"/>
<evidence type="ECO:0000259" key="7">
    <source>
        <dbReference type="PROSITE" id="PS51022"/>
    </source>
</evidence>
<dbReference type="PROSITE" id="PS50052">
    <property type="entry name" value="GUANYLATE_KINASE_2"/>
    <property type="match status" value="1"/>
</dbReference>
<comment type="similarity">
    <text evidence="1">Belongs to the MAGUK family.</text>
</comment>
<dbReference type="PROSITE" id="PS00856">
    <property type="entry name" value="GUANYLATE_KINASE_1"/>
    <property type="match status" value="1"/>
</dbReference>
<dbReference type="InterPro" id="IPR008145">
    <property type="entry name" value="GK/Ca_channel_bsu"/>
</dbReference>
<feature type="domain" description="PDZ" evidence="6">
    <location>
        <begin position="162"/>
        <end position="240"/>
    </location>
</feature>
<dbReference type="PROSITE" id="PS51022">
    <property type="entry name" value="L27"/>
    <property type="match status" value="1"/>
</dbReference>
<dbReference type="SUPFAM" id="SSF50044">
    <property type="entry name" value="SH3-domain"/>
    <property type="match status" value="1"/>
</dbReference>
<dbReference type="SUPFAM" id="SSF101288">
    <property type="entry name" value="L27 domain"/>
    <property type="match status" value="1"/>
</dbReference>
<dbReference type="PROSITE" id="PS50106">
    <property type="entry name" value="PDZ"/>
    <property type="match status" value="1"/>
</dbReference>
<dbReference type="Pfam" id="PF00625">
    <property type="entry name" value="Guanylate_kin"/>
    <property type="match status" value="1"/>
</dbReference>
<dbReference type="InterPro" id="IPR014775">
    <property type="entry name" value="L27_C"/>
</dbReference>
<dbReference type="InterPro" id="IPR050716">
    <property type="entry name" value="MAGUK"/>
</dbReference>
<dbReference type="InterPro" id="IPR008144">
    <property type="entry name" value="Guanylate_kin-like_dom"/>
</dbReference>
<dbReference type="Proteomes" id="UP000694941">
    <property type="component" value="Unplaced"/>
</dbReference>
<feature type="domain" description="Guanylate kinase-like" evidence="5">
    <location>
        <begin position="371"/>
        <end position="583"/>
    </location>
</feature>
<reference evidence="9" key="1">
    <citation type="submission" date="2025-08" db="UniProtKB">
        <authorList>
            <consortium name="RefSeq"/>
        </authorList>
    </citation>
    <scope>IDENTIFICATION</scope>
    <source>
        <tissue evidence="9">Muscle</tissue>
    </source>
</reference>
<dbReference type="InterPro" id="IPR020590">
    <property type="entry name" value="Guanylate_kinase_CS"/>
</dbReference>
<evidence type="ECO:0000313" key="8">
    <source>
        <dbReference type="Proteomes" id="UP000694941"/>
    </source>
</evidence>
<dbReference type="PROSITE" id="PS50002">
    <property type="entry name" value="SH3"/>
    <property type="match status" value="1"/>
</dbReference>
<dbReference type="InterPro" id="IPR036028">
    <property type="entry name" value="SH3-like_dom_sf"/>
</dbReference>
<sequence length="598" mass="67325">MVICGSQRSEDDDRRLLRSMEQLNKEKQGTAFQHVRNNIEGLNGRCGVQDTDLIFLKGLMSSPVMSSLVKMQDRLEETGGVAEPMGTENTDLLHVVSGICRELGSKPAQELADILHSPHIQALIEAHDSIATKSFEAQAPAETLPFLLPPAANGMTGEAIRMVGISKQLNEPLGVTVKSEGDNLVIARILSGGIIDRQGLLHVGDNIMEINGVEVHTPQQLQEQLKNIDGSITFKIMSAYQDSFPSSRCYLKALYNYDPSKDNLLPCKEIGLSFKQGNILEILNQQDPNWWQARILDSKGPTGLIPSQELEERRRAFVRPEFDFTTKSSMCGTRMSKKKRKRFYQTKANGDFDKAELLLYEEVARMPPFKRKTLVLLGAQGVGRRSLKTQLISTAPDKFSSPLPYTSRPIRDGEVNGKTYHFMSREAIEADIAENKYLEWGEHGGHLYGTNLDSIRAIINSGKMCVLDCNPQSLKMLKTPEFMPYVVFVSAPQVELLKQMHENGRHHGFTSMRSLTFEKAMGRHGSRRARTLESLASLYEDEELKSTIEESGRLQRAYEKYFDLTLVNNNFDKTFELLQEAINSLSTEDQWIPVSWVY</sequence>
<dbReference type="InterPro" id="IPR036034">
    <property type="entry name" value="PDZ_sf"/>
</dbReference>
<dbReference type="CDD" id="cd00071">
    <property type="entry name" value="GMPK"/>
    <property type="match status" value="1"/>
</dbReference>
<proteinExistence type="inferred from homology"/>
<keyword evidence="8" id="KW-1185">Reference proteome</keyword>
<dbReference type="Pfam" id="PF00018">
    <property type="entry name" value="SH3_1"/>
    <property type="match status" value="1"/>
</dbReference>
<dbReference type="SUPFAM" id="SSF52540">
    <property type="entry name" value="P-loop containing nucleoside triphosphate hydrolases"/>
    <property type="match status" value="1"/>
</dbReference>
<feature type="domain" description="L27" evidence="7">
    <location>
        <begin position="61"/>
        <end position="138"/>
    </location>
</feature>
<organism evidence="8 9">
    <name type="scientific">Limulus polyphemus</name>
    <name type="common">Atlantic horseshoe crab</name>
    <dbReference type="NCBI Taxonomy" id="6850"/>
    <lineage>
        <taxon>Eukaryota</taxon>
        <taxon>Metazoa</taxon>
        <taxon>Ecdysozoa</taxon>
        <taxon>Arthropoda</taxon>
        <taxon>Chelicerata</taxon>
        <taxon>Merostomata</taxon>
        <taxon>Xiphosura</taxon>
        <taxon>Limulidae</taxon>
        <taxon>Limulus</taxon>
    </lineage>
</organism>
<dbReference type="InterPro" id="IPR001478">
    <property type="entry name" value="PDZ"/>
</dbReference>
<dbReference type="SMART" id="SM00228">
    <property type="entry name" value="PDZ"/>
    <property type="match status" value="1"/>
</dbReference>
<evidence type="ECO:0000259" key="6">
    <source>
        <dbReference type="PROSITE" id="PS50106"/>
    </source>
</evidence>
<dbReference type="InterPro" id="IPR004172">
    <property type="entry name" value="L27_dom"/>
</dbReference>
<dbReference type="PANTHER" id="PTHR23122">
    <property type="entry name" value="MEMBRANE-ASSOCIATED GUANYLATE KINASE MAGUK"/>
    <property type="match status" value="1"/>
</dbReference>
<evidence type="ECO:0000259" key="5">
    <source>
        <dbReference type="PROSITE" id="PS50052"/>
    </source>
</evidence>
<evidence type="ECO:0000256" key="1">
    <source>
        <dbReference type="ARBA" id="ARBA00007014"/>
    </source>
</evidence>
<feature type="domain" description="SH3" evidence="4">
    <location>
        <begin position="246"/>
        <end position="315"/>
    </location>
</feature>
<evidence type="ECO:0000259" key="4">
    <source>
        <dbReference type="PROSITE" id="PS50002"/>
    </source>
</evidence>